<comment type="caution">
    <text evidence="1">The sequence shown here is derived from an EMBL/GenBank/DDBJ whole genome shotgun (WGS) entry which is preliminary data.</text>
</comment>
<sequence length="299" mass="34864">LINENFHYGSFSRFWWRENDTKKENGSLFPIRIGQKTATILNEQKFIVTVAVGYPSAPFLPGYQCYCGSIISEIVANPSTAISTVYANIFKNKTRVSGPLVIGWTNEKIISQLLFDIIFYPFFFSLNSKMQIFVFGIGMSSHQNLSKGESGFKSSLICKHNSKHTLFVSTIDNDLNCLLEIYQEFQLIKHNSTTQLYINQHKVPICTFVNWNNYDIMKKLFDYHLKRRIIADILWYQFFINWVQNENETIELVTSLQKIYLTHYQFSEREFSTWKTLIRAVGGFNITLWPSDESEVIKD</sequence>
<evidence type="ECO:0000313" key="2">
    <source>
        <dbReference type="Proteomes" id="UP000789759"/>
    </source>
</evidence>
<protein>
    <submittedName>
        <fullName evidence="1">13118_t:CDS:1</fullName>
    </submittedName>
</protein>
<dbReference type="OrthoDB" id="2426015at2759"/>
<gene>
    <name evidence="1" type="ORF">CPELLU_LOCUS7635</name>
</gene>
<proteinExistence type="predicted"/>
<dbReference type="AlphaFoldDB" id="A0A9N9CSZ4"/>
<feature type="non-terminal residue" evidence="1">
    <location>
        <position position="1"/>
    </location>
</feature>
<evidence type="ECO:0000313" key="1">
    <source>
        <dbReference type="EMBL" id="CAG8614939.1"/>
    </source>
</evidence>
<keyword evidence="2" id="KW-1185">Reference proteome</keyword>
<accession>A0A9N9CSZ4</accession>
<dbReference type="Proteomes" id="UP000789759">
    <property type="component" value="Unassembled WGS sequence"/>
</dbReference>
<reference evidence="1" key="1">
    <citation type="submission" date="2021-06" db="EMBL/GenBank/DDBJ databases">
        <authorList>
            <person name="Kallberg Y."/>
            <person name="Tangrot J."/>
            <person name="Rosling A."/>
        </authorList>
    </citation>
    <scope>NUCLEOTIDE SEQUENCE</scope>
    <source>
        <strain evidence="1">FL966</strain>
    </source>
</reference>
<dbReference type="EMBL" id="CAJVQA010005181">
    <property type="protein sequence ID" value="CAG8614939.1"/>
    <property type="molecule type" value="Genomic_DNA"/>
</dbReference>
<name>A0A9N9CSZ4_9GLOM</name>
<organism evidence="1 2">
    <name type="scientific">Cetraspora pellucida</name>
    <dbReference type="NCBI Taxonomy" id="1433469"/>
    <lineage>
        <taxon>Eukaryota</taxon>
        <taxon>Fungi</taxon>
        <taxon>Fungi incertae sedis</taxon>
        <taxon>Mucoromycota</taxon>
        <taxon>Glomeromycotina</taxon>
        <taxon>Glomeromycetes</taxon>
        <taxon>Diversisporales</taxon>
        <taxon>Gigasporaceae</taxon>
        <taxon>Cetraspora</taxon>
    </lineage>
</organism>